<dbReference type="KEGG" id="bbes:BESB_004810"/>
<feature type="compositionally biased region" description="Acidic residues" evidence="1">
    <location>
        <begin position="327"/>
        <end position="337"/>
    </location>
</feature>
<dbReference type="RefSeq" id="XP_029222149.1">
    <property type="nucleotide sequence ID" value="XM_029359236.1"/>
</dbReference>
<proteinExistence type="predicted"/>
<sequence>MAAAECVVPSSMLAMPATEHGLENLSGAANMVPPARGTQVVDVPFVHYRQTLTVKEVKVPVEVTKVSVKKVEVPGVHEVPIIKPREVSVHQVVRRNVPDPVDVFTVQTYNMPRIQPKYYDVEVPIYVPRYVEVPVPSHFVTLQKEELPAVVPVGPPLQSLHSAPVLENDQVYSLAPSAANECAAATVSAGFAEEQFSVHRQGSGSSDYGYTEAMNNEGLKAELTLTGSPSAYNDAAAATVLIEATTETQTLPPSSQPTPGLAAFCCSPSVDVAEEAGSIGCSSRLLCRVNDEEAAPSEASEAVNERAADDAPEVAHDPSDAVGDASDAADDASDATA</sequence>
<dbReference type="GeneID" id="40305544"/>
<organism evidence="2 3">
    <name type="scientific">Besnoitia besnoiti</name>
    <name type="common">Apicomplexan protozoan</name>
    <dbReference type="NCBI Taxonomy" id="94643"/>
    <lineage>
        <taxon>Eukaryota</taxon>
        <taxon>Sar</taxon>
        <taxon>Alveolata</taxon>
        <taxon>Apicomplexa</taxon>
        <taxon>Conoidasida</taxon>
        <taxon>Coccidia</taxon>
        <taxon>Eucoccidiorida</taxon>
        <taxon>Eimeriorina</taxon>
        <taxon>Sarcocystidae</taxon>
        <taxon>Besnoitia</taxon>
    </lineage>
</organism>
<name>A0A2A9MQ88_BESBE</name>
<protein>
    <submittedName>
        <fullName evidence="2">Alveolin domain containing intermediate filament IMC12</fullName>
    </submittedName>
</protein>
<dbReference type="Proteomes" id="UP000224006">
    <property type="component" value="Chromosome I"/>
</dbReference>
<evidence type="ECO:0000313" key="2">
    <source>
        <dbReference type="EMBL" id="PFH38140.1"/>
    </source>
</evidence>
<evidence type="ECO:0000256" key="1">
    <source>
        <dbReference type="SAM" id="MobiDB-lite"/>
    </source>
</evidence>
<feature type="compositionally biased region" description="Basic and acidic residues" evidence="1">
    <location>
        <begin position="303"/>
        <end position="319"/>
    </location>
</feature>
<dbReference type="OrthoDB" id="330677at2759"/>
<feature type="region of interest" description="Disordered" evidence="1">
    <location>
        <begin position="292"/>
        <end position="337"/>
    </location>
</feature>
<reference evidence="2 3" key="1">
    <citation type="submission" date="2017-09" db="EMBL/GenBank/DDBJ databases">
        <title>Genome sequencing of Besnoitia besnoiti strain Bb-Ger1.</title>
        <authorList>
            <person name="Schares G."/>
            <person name="Venepally P."/>
            <person name="Lorenzi H.A."/>
        </authorList>
    </citation>
    <scope>NUCLEOTIDE SEQUENCE [LARGE SCALE GENOMIC DNA]</scope>
    <source>
        <strain evidence="2 3">Bb-Ger1</strain>
    </source>
</reference>
<dbReference type="EMBL" id="NWUJ01000001">
    <property type="protein sequence ID" value="PFH38140.1"/>
    <property type="molecule type" value="Genomic_DNA"/>
</dbReference>
<dbReference type="VEuPathDB" id="ToxoDB:BESB_004810"/>
<accession>A0A2A9MQ88</accession>
<dbReference type="AlphaFoldDB" id="A0A2A9MQ88"/>
<comment type="caution">
    <text evidence="2">The sequence shown here is derived from an EMBL/GenBank/DDBJ whole genome shotgun (WGS) entry which is preliminary data.</text>
</comment>
<keyword evidence="3" id="KW-1185">Reference proteome</keyword>
<evidence type="ECO:0000313" key="3">
    <source>
        <dbReference type="Proteomes" id="UP000224006"/>
    </source>
</evidence>
<gene>
    <name evidence="2" type="ORF">BESB_004810</name>
</gene>